<evidence type="ECO:0000256" key="1">
    <source>
        <dbReference type="ARBA" id="ARBA00022723"/>
    </source>
</evidence>
<dbReference type="PROSITE" id="PS01359">
    <property type="entry name" value="ZF_PHD_1"/>
    <property type="match status" value="1"/>
</dbReference>
<dbReference type="EMBL" id="CAJPWZ010000768">
    <property type="protein sequence ID" value="CAG2200821.1"/>
    <property type="molecule type" value="Genomic_DNA"/>
</dbReference>
<dbReference type="InterPro" id="IPR001965">
    <property type="entry name" value="Znf_PHD"/>
</dbReference>
<keyword evidence="3" id="KW-0862">Zinc</keyword>
<sequence>MPPGAYEEFKIVSLSVLQGQGLSIRRTNTTDVNKAVVSESVVVNDAQNKTSSKVVLNGNQLHMSVYISSTLPDILNVLDHNKDFITINSKIRQCCTAYLNSNQASCTRPTDINTSIQQDQCQHSKLNSASASLKSLINASDQQQNDYCPICENLCSSDDKAVECEICNKWLHYKCENLTVKEVDEIENDLTLQYNCNSCKTLKSLQSDLLVSHLKHAPYKHWYSTNHKYTVSFRK</sequence>
<organism evidence="6 7">
    <name type="scientific">Mytilus edulis</name>
    <name type="common">Blue mussel</name>
    <dbReference type="NCBI Taxonomy" id="6550"/>
    <lineage>
        <taxon>Eukaryota</taxon>
        <taxon>Metazoa</taxon>
        <taxon>Spiralia</taxon>
        <taxon>Lophotrochozoa</taxon>
        <taxon>Mollusca</taxon>
        <taxon>Bivalvia</taxon>
        <taxon>Autobranchia</taxon>
        <taxon>Pteriomorphia</taxon>
        <taxon>Mytilida</taxon>
        <taxon>Mytiloidea</taxon>
        <taxon>Mytilidae</taxon>
        <taxon>Mytilinae</taxon>
        <taxon>Mytilus</taxon>
    </lineage>
</organism>
<dbReference type="Pfam" id="PF00628">
    <property type="entry name" value="PHD"/>
    <property type="match status" value="1"/>
</dbReference>
<feature type="domain" description="PHD-type" evidence="5">
    <location>
        <begin position="145"/>
        <end position="202"/>
    </location>
</feature>
<reference evidence="6" key="1">
    <citation type="submission" date="2021-03" db="EMBL/GenBank/DDBJ databases">
        <authorList>
            <person name="Bekaert M."/>
        </authorList>
    </citation>
    <scope>NUCLEOTIDE SEQUENCE</scope>
</reference>
<dbReference type="InterPro" id="IPR011011">
    <property type="entry name" value="Znf_FYVE_PHD"/>
</dbReference>
<dbReference type="Proteomes" id="UP000683360">
    <property type="component" value="Unassembled WGS sequence"/>
</dbReference>
<comment type="caution">
    <text evidence="6">The sequence shown here is derived from an EMBL/GenBank/DDBJ whole genome shotgun (WGS) entry which is preliminary data.</text>
</comment>
<dbReference type="Gene3D" id="3.30.40.10">
    <property type="entry name" value="Zinc/RING finger domain, C3HC4 (zinc finger)"/>
    <property type="match status" value="1"/>
</dbReference>
<dbReference type="InterPro" id="IPR013083">
    <property type="entry name" value="Znf_RING/FYVE/PHD"/>
</dbReference>
<accession>A0A8S3R6S0</accession>
<proteinExistence type="predicted"/>
<protein>
    <recommendedName>
        <fullName evidence="5">PHD-type domain-containing protein</fullName>
    </recommendedName>
</protein>
<evidence type="ECO:0000259" key="5">
    <source>
        <dbReference type="PROSITE" id="PS50016"/>
    </source>
</evidence>
<dbReference type="PROSITE" id="PS50016">
    <property type="entry name" value="ZF_PHD_2"/>
    <property type="match status" value="1"/>
</dbReference>
<evidence type="ECO:0000256" key="3">
    <source>
        <dbReference type="ARBA" id="ARBA00022833"/>
    </source>
</evidence>
<gene>
    <name evidence="6" type="ORF">MEDL_15459</name>
</gene>
<keyword evidence="1" id="KW-0479">Metal-binding</keyword>
<evidence type="ECO:0000256" key="2">
    <source>
        <dbReference type="ARBA" id="ARBA00022771"/>
    </source>
</evidence>
<evidence type="ECO:0000313" key="7">
    <source>
        <dbReference type="Proteomes" id="UP000683360"/>
    </source>
</evidence>
<keyword evidence="7" id="KW-1185">Reference proteome</keyword>
<dbReference type="OrthoDB" id="6142893at2759"/>
<name>A0A8S3R6S0_MYTED</name>
<dbReference type="AlphaFoldDB" id="A0A8S3R6S0"/>
<dbReference type="InterPro" id="IPR019787">
    <property type="entry name" value="Znf_PHD-finger"/>
</dbReference>
<evidence type="ECO:0000256" key="4">
    <source>
        <dbReference type="PROSITE-ProRule" id="PRU00146"/>
    </source>
</evidence>
<keyword evidence="2 4" id="KW-0863">Zinc-finger</keyword>
<dbReference type="SUPFAM" id="SSF57903">
    <property type="entry name" value="FYVE/PHD zinc finger"/>
    <property type="match status" value="1"/>
</dbReference>
<dbReference type="GO" id="GO:0008270">
    <property type="term" value="F:zinc ion binding"/>
    <property type="evidence" value="ECO:0007669"/>
    <property type="project" value="UniProtKB-KW"/>
</dbReference>
<evidence type="ECO:0000313" key="6">
    <source>
        <dbReference type="EMBL" id="CAG2200821.1"/>
    </source>
</evidence>
<dbReference type="InterPro" id="IPR019786">
    <property type="entry name" value="Zinc_finger_PHD-type_CS"/>
</dbReference>
<dbReference type="SMART" id="SM00249">
    <property type="entry name" value="PHD"/>
    <property type="match status" value="1"/>
</dbReference>